<evidence type="ECO:0000313" key="8">
    <source>
        <dbReference type="EMBL" id="OAF69567.1"/>
    </source>
</evidence>
<dbReference type="Gene3D" id="1.25.10.10">
    <property type="entry name" value="Leucine-rich Repeat Variant"/>
    <property type="match status" value="1"/>
</dbReference>
<proteinExistence type="inferred from homology"/>
<dbReference type="SMART" id="SM00185">
    <property type="entry name" value="ARM"/>
    <property type="match status" value="6"/>
</dbReference>
<dbReference type="InterPro" id="IPR000225">
    <property type="entry name" value="Armadillo"/>
</dbReference>
<dbReference type="InterPro" id="IPR011989">
    <property type="entry name" value="ARM-like"/>
</dbReference>
<reference evidence="8 9" key="1">
    <citation type="submission" date="2016-04" db="EMBL/GenBank/DDBJ databases">
        <title>The genome of Intoshia linei affirms orthonectids as highly simplified spiralians.</title>
        <authorList>
            <person name="Mikhailov K.V."/>
            <person name="Slusarev G.S."/>
            <person name="Nikitin M.A."/>
            <person name="Logacheva M.D."/>
            <person name="Penin A."/>
            <person name="Aleoshin V."/>
            <person name="Panchin Y.V."/>
        </authorList>
    </citation>
    <scope>NUCLEOTIDE SEQUENCE [LARGE SCALE GENOMIC DNA]</scope>
    <source>
        <strain evidence="8">Intl2013</strain>
        <tissue evidence="8">Whole animal</tissue>
    </source>
</reference>
<dbReference type="GO" id="GO:0006606">
    <property type="term" value="P:protein import into nucleus"/>
    <property type="evidence" value="ECO:0007669"/>
    <property type="project" value="InterPro"/>
</dbReference>
<evidence type="ECO:0000256" key="6">
    <source>
        <dbReference type="PROSITE-ProRule" id="PRU00259"/>
    </source>
</evidence>
<dbReference type="SUPFAM" id="SSF48371">
    <property type="entry name" value="ARM repeat"/>
    <property type="match status" value="1"/>
</dbReference>
<evidence type="ECO:0000259" key="7">
    <source>
        <dbReference type="PROSITE" id="PS51214"/>
    </source>
</evidence>
<gene>
    <name evidence="8" type="ORF">A3Q56_02644</name>
</gene>
<evidence type="ECO:0000256" key="1">
    <source>
        <dbReference type="ARBA" id="ARBA00010394"/>
    </source>
</evidence>
<feature type="repeat" description="ARM" evidence="6">
    <location>
        <begin position="110"/>
        <end position="152"/>
    </location>
</feature>
<sequence>MPRINSDHVKLFKNSGKSLDVRKRRLERSVELRKQKRDEQLSKRRQIDESVSNDSLSDVSIVSSEKDGIQAIEKLLMSNSEKKISQGAQLSRQILSKVESPLIQEFIDRGIMLKLVSLLEYNNETVQFESAWALTNIASGNSEQTQCVVKAGALTKLINLLKSNNMILCEQAIWAIGNISGDGSQMRDLVINLDVISYFENFTTKKMSLTFCRTLSWALSNLCRNKNPFPPEWAVKKLINLMHTLIEINDSNVHGDICWAVSYLTDGPDERIKVVMSSGLIPKIVNLFNHYNILSILTPIIRVVGNIVSGNDEHTRMILNYNILSKFPNILRDHNKSLSKELMWTVSNIAAGKPDQIEQIIISKLTKPIIKCFKNGNYRTKNECIWIINNISTCGTIAQLQKFIDRGVLYSLKSCFEIADDTMTLLLIDTIYALLKNCSANNFLNEICLMVEESGLLDLIEDLQHSEHPDIYKSVLKLIQSFFYEESD</sequence>
<dbReference type="InterPro" id="IPR036975">
    <property type="entry name" value="Importin-a_IBB_sf"/>
</dbReference>
<dbReference type="InterPro" id="IPR002652">
    <property type="entry name" value="Importin-a_IBB"/>
</dbReference>
<dbReference type="InterPro" id="IPR024931">
    <property type="entry name" value="Importin_alpha"/>
</dbReference>
<dbReference type="OrthoDB" id="29145at2759"/>
<comment type="caution">
    <text evidence="8">The sequence shown here is derived from an EMBL/GenBank/DDBJ whole genome shotgun (WGS) entry which is preliminary data.</text>
</comment>
<dbReference type="GO" id="GO:0061608">
    <property type="term" value="F:nuclear import signal receptor activity"/>
    <property type="evidence" value="ECO:0007669"/>
    <property type="project" value="InterPro"/>
</dbReference>
<protein>
    <recommendedName>
        <fullName evidence="5">Importin subunit alpha</fullName>
    </recommendedName>
</protein>
<dbReference type="Proteomes" id="UP000078046">
    <property type="component" value="Unassembled WGS sequence"/>
</dbReference>
<comment type="similarity">
    <text evidence="1 5">Belongs to the importin alpha family.</text>
</comment>
<name>A0A177B5I2_9BILA</name>
<keyword evidence="9" id="KW-1185">Reference proteome</keyword>
<feature type="domain" description="IBB" evidence="7">
    <location>
        <begin position="1"/>
        <end position="54"/>
    </location>
</feature>
<evidence type="ECO:0000256" key="4">
    <source>
        <dbReference type="ARBA" id="ARBA00022927"/>
    </source>
</evidence>
<dbReference type="PROSITE" id="PS50176">
    <property type="entry name" value="ARM_REPEAT"/>
    <property type="match status" value="1"/>
</dbReference>
<evidence type="ECO:0000313" key="9">
    <source>
        <dbReference type="Proteomes" id="UP000078046"/>
    </source>
</evidence>
<keyword evidence="3" id="KW-0677">Repeat</keyword>
<organism evidence="8 9">
    <name type="scientific">Intoshia linei</name>
    <dbReference type="NCBI Taxonomy" id="1819745"/>
    <lineage>
        <taxon>Eukaryota</taxon>
        <taxon>Metazoa</taxon>
        <taxon>Spiralia</taxon>
        <taxon>Lophotrochozoa</taxon>
        <taxon>Mesozoa</taxon>
        <taxon>Orthonectida</taxon>
        <taxon>Rhopaluridae</taxon>
        <taxon>Intoshia</taxon>
    </lineage>
</organism>
<dbReference type="EMBL" id="LWCA01000261">
    <property type="protein sequence ID" value="OAF69567.1"/>
    <property type="molecule type" value="Genomic_DNA"/>
</dbReference>
<dbReference type="Pfam" id="PF00514">
    <property type="entry name" value="Arm"/>
    <property type="match status" value="2"/>
</dbReference>
<evidence type="ECO:0000256" key="5">
    <source>
        <dbReference type="PIRNR" id="PIRNR005673"/>
    </source>
</evidence>
<dbReference type="PIRSF" id="PIRSF005673">
    <property type="entry name" value="Importin_alpha"/>
    <property type="match status" value="1"/>
</dbReference>
<keyword evidence="2 5" id="KW-0813">Transport</keyword>
<accession>A0A177B5I2</accession>
<dbReference type="GO" id="GO:0005737">
    <property type="term" value="C:cytoplasm"/>
    <property type="evidence" value="ECO:0007669"/>
    <property type="project" value="InterPro"/>
</dbReference>
<dbReference type="Gene3D" id="1.20.5.690">
    <property type="entry name" value="Importin-alpha, importin-beta-binding domain"/>
    <property type="match status" value="1"/>
</dbReference>
<dbReference type="InterPro" id="IPR016024">
    <property type="entry name" value="ARM-type_fold"/>
</dbReference>
<dbReference type="AlphaFoldDB" id="A0A177B5I2"/>
<dbReference type="PROSITE" id="PS51214">
    <property type="entry name" value="IBB"/>
    <property type="match status" value="1"/>
</dbReference>
<dbReference type="PANTHER" id="PTHR23316">
    <property type="entry name" value="IMPORTIN ALPHA"/>
    <property type="match status" value="1"/>
</dbReference>
<evidence type="ECO:0000256" key="2">
    <source>
        <dbReference type="ARBA" id="ARBA00022448"/>
    </source>
</evidence>
<keyword evidence="4 5" id="KW-0653">Protein transport</keyword>
<evidence type="ECO:0000256" key="3">
    <source>
        <dbReference type="ARBA" id="ARBA00022737"/>
    </source>
</evidence>
<dbReference type="Pfam" id="PF16186">
    <property type="entry name" value="Arm_3"/>
    <property type="match status" value="1"/>
</dbReference>
<dbReference type="Pfam" id="PF01749">
    <property type="entry name" value="IBB"/>
    <property type="match status" value="1"/>
</dbReference>
<dbReference type="InterPro" id="IPR032413">
    <property type="entry name" value="Arm_3"/>
</dbReference>